<sequence length="236" mass="27205">MIAKQRPIYEEQAVGLGTGYLMKFNFKGELIAQLRLGKDSVYHPGGIDFDGQYIWIPVCEYRPHGRSLIYRIDPTTMEAKVEFTVDDAIGALVCDRDRHELVGFNWDAMQFYTWKQQLLDRGKWHLKSISNNNQHFIHFQDGQYVGQGLMICSGVNSFLKDPHAKERIVIGGIQLMDIHTYQSTYTLPIHLRSKTGRIMTSNPFYTDVVDGKVCLYFVPDDDQSTLYMYEITNSKS</sequence>
<reference evidence="1 2" key="1">
    <citation type="journal article" date="2015" name="Stand. Genomic Sci.">
        <title>Genomic Encyclopedia of Bacterial and Archaeal Type Strains, Phase III: the genomes of soil and plant-associated and newly described type strains.</title>
        <authorList>
            <person name="Whitman W.B."/>
            <person name="Woyke T."/>
            <person name="Klenk H.P."/>
            <person name="Zhou Y."/>
            <person name="Lilburn T.G."/>
            <person name="Beck B.J."/>
            <person name="De Vos P."/>
            <person name="Vandamme P."/>
            <person name="Eisen J.A."/>
            <person name="Garrity G."/>
            <person name="Hugenholtz P."/>
            <person name="Kyrpides N.C."/>
        </authorList>
    </citation>
    <scope>NUCLEOTIDE SEQUENCE [LARGE SCALE GENOMIC DNA]</scope>
    <source>
        <strain evidence="1 2">CGMCC 1.6855</strain>
    </source>
</reference>
<name>A0A562MB76_9SPHI</name>
<dbReference type="Proteomes" id="UP000315908">
    <property type="component" value="Unassembled WGS sequence"/>
</dbReference>
<dbReference type="SUPFAM" id="SSF50969">
    <property type="entry name" value="YVTN repeat-like/Quinoprotein amine dehydrogenase"/>
    <property type="match status" value="1"/>
</dbReference>
<evidence type="ECO:0000313" key="2">
    <source>
        <dbReference type="Proteomes" id="UP000315908"/>
    </source>
</evidence>
<dbReference type="InterPro" id="IPR046312">
    <property type="entry name" value="DUF6454"/>
</dbReference>
<dbReference type="EMBL" id="VLKR01000023">
    <property type="protein sequence ID" value="TWI17154.1"/>
    <property type="molecule type" value="Genomic_DNA"/>
</dbReference>
<comment type="caution">
    <text evidence="1">The sequence shown here is derived from an EMBL/GenBank/DDBJ whole genome shotgun (WGS) entry which is preliminary data.</text>
</comment>
<protein>
    <submittedName>
        <fullName evidence="1">Uncharacterized protein</fullName>
    </submittedName>
</protein>
<gene>
    <name evidence="1" type="ORF">IQ31_03890</name>
</gene>
<dbReference type="RefSeq" id="WP_070567514.1">
    <property type="nucleotide sequence ID" value="NZ_VLKR01000023.1"/>
</dbReference>
<dbReference type="InterPro" id="IPR011044">
    <property type="entry name" value="Quino_amine_DH_bsu"/>
</dbReference>
<proteinExistence type="predicted"/>
<accession>A0A562MB76</accession>
<organism evidence="1 2">
    <name type="scientific">Sphingobacterium siyangense</name>
    <dbReference type="NCBI Taxonomy" id="459529"/>
    <lineage>
        <taxon>Bacteria</taxon>
        <taxon>Pseudomonadati</taxon>
        <taxon>Bacteroidota</taxon>
        <taxon>Sphingobacteriia</taxon>
        <taxon>Sphingobacteriales</taxon>
        <taxon>Sphingobacteriaceae</taxon>
        <taxon>Sphingobacterium</taxon>
    </lineage>
</organism>
<evidence type="ECO:0000313" key="1">
    <source>
        <dbReference type="EMBL" id="TWI17154.1"/>
    </source>
</evidence>
<dbReference type="Pfam" id="PF20055">
    <property type="entry name" value="DUF6454"/>
    <property type="match status" value="1"/>
</dbReference>
<dbReference type="OrthoDB" id="7064788at2"/>
<dbReference type="AlphaFoldDB" id="A0A562MB76"/>